<comment type="caution">
    <text evidence="2">The sequence shown here is derived from an EMBL/GenBank/DDBJ whole genome shotgun (WGS) entry which is preliminary data.</text>
</comment>
<evidence type="ECO:0000256" key="1">
    <source>
        <dbReference type="SAM" id="MobiDB-lite"/>
    </source>
</evidence>
<dbReference type="Proteomes" id="UP000355283">
    <property type="component" value="Unassembled WGS sequence"/>
</dbReference>
<reference evidence="2 3" key="1">
    <citation type="submission" date="2019-01" db="EMBL/GenBank/DDBJ databases">
        <title>Nuclear Genome Assembly of the Microalgal Biofuel strain Nannochloropsis salina CCMP1776.</title>
        <authorList>
            <person name="Hovde B."/>
        </authorList>
    </citation>
    <scope>NUCLEOTIDE SEQUENCE [LARGE SCALE GENOMIC DNA]</scope>
    <source>
        <strain evidence="2 3">CCMP1776</strain>
    </source>
</reference>
<proteinExistence type="predicted"/>
<dbReference type="AlphaFoldDB" id="A0A4D9DCJ1"/>
<sequence>MDIYYPKDNAVSHGKVHELLDAEAMKRGEPLAEESIRWLLELHGEMFLIEQHYSIRTRTRRLALNGTPVAEFSDVEPMVDFQLGTTNIRMSFTVRGKGIVYELLVNGVRFEDLTQALPSPIASCAEGSGMTFGEPLTHHRLGLLPPHLIQFQPQPAMDMIAMAHVESSLSSPYSHPRHRRNSTFGSIISLLEETTAVLPALDSGPSLTALPGRHSRHPSTASRHRHFNLEVNTMQDDVHSALMSGTELIGRERAGRGTQSMVGLKLAETESGAFGENTTSVATTLSSMASWKNATVTNPSEGMIGFGVAFTTASGLDTRLLSHEQQPISKEAAHQCSRQDPVAITSAEYHGQCESSAVAHVECPTMPLKEDEGPRQAQAHRGSGNIGALLPHGAGILQPHSIMQAHEGVVDLASRLSDPKTDDNRAVARRRREPSDCQGIQQQQLLQLEREQQPFHPLASFASSANMQCRDGAKAAEDAEPLRRPRLKMAKTSPTVRPARPTAHIRRRSHGSIDDLKSVGDRAMIAELASIPGEEEVEAVKEEYALFHGGHNSANNGKGQSFAQERRFQHLKEPPALLRSLSASDVMERPPNLKILVPAPPTSIARGRLAGRNLKSLGVALSQPR</sequence>
<accession>A0A4D9DCJ1</accession>
<organism evidence="2 3">
    <name type="scientific">Nannochloropsis salina CCMP1776</name>
    <dbReference type="NCBI Taxonomy" id="1027361"/>
    <lineage>
        <taxon>Eukaryota</taxon>
        <taxon>Sar</taxon>
        <taxon>Stramenopiles</taxon>
        <taxon>Ochrophyta</taxon>
        <taxon>Eustigmatophyceae</taxon>
        <taxon>Eustigmatales</taxon>
        <taxon>Monodopsidaceae</taxon>
        <taxon>Microchloropsis</taxon>
        <taxon>Microchloropsis salina</taxon>
    </lineage>
</organism>
<name>A0A4D9DCJ1_9STRA</name>
<feature type="region of interest" description="Disordered" evidence="1">
    <location>
        <begin position="491"/>
        <end position="510"/>
    </location>
</feature>
<keyword evidence="3" id="KW-1185">Reference proteome</keyword>
<dbReference type="OrthoDB" id="10279908at2759"/>
<dbReference type="EMBL" id="SDOX01000002">
    <property type="protein sequence ID" value="TFJ88127.1"/>
    <property type="molecule type" value="Genomic_DNA"/>
</dbReference>
<feature type="region of interest" description="Disordered" evidence="1">
    <location>
        <begin position="416"/>
        <end position="438"/>
    </location>
</feature>
<evidence type="ECO:0000313" key="2">
    <source>
        <dbReference type="EMBL" id="TFJ88127.1"/>
    </source>
</evidence>
<protein>
    <submittedName>
        <fullName evidence="2">Uncharacterized protein</fullName>
    </submittedName>
</protein>
<gene>
    <name evidence="2" type="ORF">NSK_000481</name>
</gene>
<feature type="compositionally biased region" description="Basic and acidic residues" evidence="1">
    <location>
        <begin position="417"/>
        <end position="426"/>
    </location>
</feature>
<evidence type="ECO:0000313" key="3">
    <source>
        <dbReference type="Proteomes" id="UP000355283"/>
    </source>
</evidence>